<dbReference type="Gene3D" id="1.20.120.1760">
    <property type="match status" value="1"/>
</dbReference>
<proteinExistence type="inferred from homology"/>
<dbReference type="InterPro" id="IPR048254">
    <property type="entry name" value="CDP_ALCOHOL_P_TRANSF_CS"/>
</dbReference>
<comment type="subcellular location">
    <subcellularLocation>
        <location evidence="2">Membrane</location>
        <topology evidence="2">Multi-pass membrane protein</topology>
    </subcellularLocation>
</comment>
<dbReference type="InterPro" id="IPR050324">
    <property type="entry name" value="CDP-alcohol_PTase-I"/>
</dbReference>
<dbReference type="GO" id="GO:0030145">
    <property type="term" value="F:manganese ion binding"/>
    <property type="evidence" value="ECO:0007669"/>
    <property type="project" value="EnsemblPlants"/>
</dbReference>
<keyword evidence="9" id="KW-0443">Lipid metabolism</keyword>
<dbReference type="InterPro" id="IPR000462">
    <property type="entry name" value="CDP-OH_P_trans"/>
</dbReference>
<accession>A0A803M1Z6</accession>
<protein>
    <submittedName>
        <fullName evidence="14">Uncharacterized protein</fullName>
    </submittedName>
</protein>
<dbReference type="FunFam" id="1.20.120.1760:FF:000020">
    <property type="entry name" value="cardiolipin synthase (CMP-forming), mitochondrial"/>
    <property type="match status" value="1"/>
</dbReference>
<dbReference type="PANTHER" id="PTHR14269">
    <property type="entry name" value="CDP-DIACYLGLYCEROL--GLYCEROL-3-PHOSPHATE 3-PHOSPHATIDYLTRANSFERASE-RELATED"/>
    <property type="match status" value="1"/>
</dbReference>
<keyword evidence="5 13" id="KW-0808">Transferase</keyword>
<keyword evidence="4" id="KW-0444">Lipid biosynthesis</keyword>
<keyword evidence="8" id="KW-1133">Transmembrane helix</keyword>
<sequence length="382" mass="42132">MAIFRSLQKIIKNPNLKIISKIKSQQPFSRNPFLSPLHSQSRFLSPLSSDVIISPSFSLFNGPLFLSSSPWMLSQSATPLLVRSDVVLPRSLKILQNAKLGFPINLGFVKPSSDARVERIDAKDDVNGGGLVDSIVNLPNFVSFARLLSGPLLGWMIVNEWYLPAFAGLAISGASDWLDGFLARKMDINSAVGSYLDPLADKVLVGCVAVAMVEKGLLHPGLVSIVVLRDVMLVGGAFYKRGSSLSWQWKSWYDFFNIDGTRPEKIEPLFISKVNTFFQIILVAGALLQPELGTPETQTYIKYLSWLVASTTVGSTAAYGVQHMRNRSLSKVGLPDSSLRHALILTRSLFFSSSLGSREWIIFEILKAVAMIRLQPLELQGF</sequence>
<keyword evidence="12" id="KW-1208">Phospholipid metabolism</keyword>
<keyword evidence="6" id="KW-0812">Transmembrane</keyword>
<reference evidence="14" key="2">
    <citation type="submission" date="2021-03" db="UniProtKB">
        <authorList>
            <consortium name="EnsemblPlants"/>
        </authorList>
    </citation>
    <scope>IDENTIFICATION</scope>
</reference>
<dbReference type="GO" id="GO:0043337">
    <property type="term" value="F:cardiolipin synthase (CMP-forming)"/>
    <property type="evidence" value="ECO:0007669"/>
    <property type="project" value="EnsemblPlants"/>
</dbReference>
<evidence type="ECO:0000256" key="9">
    <source>
        <dbReference type="ARBA" id="ARBA00023098"/>
    </source>
</evidence>
<evidence type="ECO:0000256" key="13">
    <source>
        <dbReference type="RuleBase" id="RU003750"/>
    </source>
</evidence>
<organism evidence="14 15">
    <name type="scientific">Chenopodium quinoa</name>
    <name type="common">Quinoa</name>
    <dbReference type="NCBI Taxonomy" id="63459"/>
    <lineage>
        <taxon>Eukaryota</taxon>
        <taxon>Viridiplantae</taxon>
        <taxon>Streptophyta</taxon>
        <taxon>Embryophyta</taxon>
        <taxon>Tracheophyta</taxon>
        <taxon>Spermatophyta</taxon>
        <taxon>Magnoliopsida</taxon>
        <taxon>eudicotyledons</taxon>
        <taxon>Gunneridae</taxon>
        <taxon>Pentapetalae</taxon>
        <taxon>Caryophyllales</taxon>
        <taxon>Chenopodiaceae</taxon>
        <taxon>Chenopodioideae</taxon>
        <taxon>Atripliceae</taxon>
        <taxon>Chenopodium</taxon>
    </lineage>
</organism>
<dbReference type="GO" id="GO:0005743">
    <property type="term" value="C:mitochondrial inner membrane"/>
    <property type="evidence" value="ECO:0007669"/>
    <property type="project" value="EnsemblPlants"/>
</dbReference>
<evidence type="ECO:0000256" key="6">
    <source>
        <dbReference type="ARBA" id="ARBA00022692"/>
    </source>
</evidence>
<keyword evidence="11" id="KW-0594">Phospholipid biosynthesis</keyword>
<evidence type="ECO:0000313" key="14">
    <source>
        <dbReference type="EnsemblPlants" id="AUR62021978-RA:cds"/>
    </source>
</evidence>
<evidence type="ECO:0000256" key="8">
    <source>
        <dbReference type="ARBA" id="ARBA00022989"/>
    </source>
</evidence>
<evidence type="ECO:0000256" key="7">
    <source>
        <dbReference type="ARBA" id="ARBA00022946"/>
    </source>
</evidence>
<dbReference type="OMA" id="DTQTWIT"/>
<dbReference type="PANTHER" id="PTHR14269:SF60">
    <property type="entry name" value="CARDIOLIPIN SYNTHASE (CMP-FORMING)"/>
    <property type="match status" value="1"/>
</dbReference>
<reference evidence="14" key="1">
    <citation type="journal article" date="2017" name="Nature">
        <title>The genome of Chenopodium quinoa.</title>
        <authorList>
            <person name="Jarvis D.E."/>
            <person name="Ho Y.S."/>
            <person name="Lightfoot D.J."/>
            <person name="Schmoeckel S.M."/>
            <person name="Li B."/>
            <person name="Borm T.J.A."/>
            <person name="Ohyanagi H."/>
            <person name="Mineta K."/>
            <person name="Michell C.T."/>
            <person name="Saber N."/>
            <person name="Kharbatia N.M."/>
            <person name="Rupper R.R."/>
            <person name="Sharp A.R."/>
            <person name="Dally N."/>
            <person name="Boughton B.A."/>
            <person name="Woo Y.H."/>
            <person name="Gao G."/>
            <person name="Schijlen E.G.W.M."/>
            <person name="Guo X."/>
            <person name="Momin A.A."/>
            <person name="Negrao S."/>
            <person name="Al-Babili S."/>
            <person name="Gehring C."/>
            <person name="Roessner U."/>
            <person name="Jung C."/>
            <person name="Murphy K."/>
            <person name="Arold S.T."/>
            <person name="Gojobori T."/>
            <person name="van der Linden C.G."/>
            <person name="van Loo E.N."/>
            <person name="Jellen E.N."/>
            <person name="Maughan P.J."/>
            <person name="Tester M."/>
        </authorList>
    </citation>
    <scope>NUCLEOTIDE SEQUENCE [LARGE SCALE GENOMIC DNA]</scope>
    <source>
        <strain evidence="14">cv. PI 614886</strain>
    </source>
</reference>
<dbReference type="Proteomes" id="UP000596660">
    <property type="component" value="Unplaced"/>
</dbReference>
<dbReference type="AlphaFoldDB" id="A0A803M1Z6"/>
<comment type="similarity">
    <text evidence="3 13">Belongs to the CDP-alcohol phosphatidyltransferase class-I family.</text>
</comment>
<comment type="cofactor">
    <cofactor evidence="1">
        <name>Mn(2+)</name>
        <dbReference type="ChEBI" id="CHEBI:29035"/>
    </cofactor>
</comment>
<dbReference type="EnsemblPlants" id="AUR62021978-RA">
    <property type="protein sequence ID" value="AUR62021978-RA:cds"/>
    <property type="gene ID" value="AUR62021978"/>
</dbReference>
<evidence type="ECO:0000256" key="5">
    <source>
        <dbReference type="ARBA" id="ARBA00022679"/>
    </source>
</evidence>
<name>A0A803M1Z6_CHEQI</name>
<evidence type="ECO:0000256" key="1">
    <source>
        <dbReference type="ARBA" id="ARBA00001936"/>
    </source>
</evidence>
<evidence type="ECO:0000256" key="3">
    <source>
        <dbReference type="ARBA" id="ARBA00010441"/>
    </source>
</evidence>
<keyword evidence="7" id="KW-0809">Transit peptide</keyword>
<dbReference type="PROSITE" id="PS00379">
    <property type="entry name" value="CDP_ALCOHOL_P_TRANSF"/>
    <property type="match status" value="1"/>
</dbReference>
<evidence type="ECO:0000256" key="2">
    <source>
        <dbReference type="ARBA" id="ARBA00004141"/>
    </source>
</evidence>
<evidence type="ECO:0000256" key="4">
    <source>
        <dbReference type="ARBA" id="ARBA00022516"/>
    </source>
</evidence>
<evidence type="ECO:0000313" key="15">
    <source>
        <dbReference type="Proteomes" id="UP000596660"/>
    </source>
</evidence>
<evidence type="ECO:0000256" key="11">
    <source>
        <dbReference type="ARBA" id="ARBA00023209"/>
    </source>
</evidence>
<keyword evidence="10" id="KW-0472">Membrane</keyword>
<dbReference type="Pfam" id="PF01066">
    <property type="entry name" value="CDP-OH_P_transf"/>
    <property type="match status" value="1"/>
</dbReference>
<evidence type="ECO:0000256" key="10">
    <source>
        <dbReference type="ARBA" id="ARBA00023136"/>
    </source>
</evidence>
<evidence type="ECO:0000256" key="12">
    <source>
        <dbReference type="ARBA" id="ARBA00023264"/>
    </source>
</evidence>
<dbReference type="Gramene" id="AUR62021978-RA">
    <property type="protein sequence ID" value="AUR62021978-RA:cds"/>
    <property type="gene ID" value="AUR62021978"/>
</dbReference>
<dbReference type="InterPro" id="IPR043130">
    <property type="entry name" value="CDP-OH_PTrfase_TM_dom"/>
</dbReference>
<keyword evidence="15" id="KW-1185">Reference proteome</keyword>
<dbReference type="GO" id="GO:0032049">
    <property type="term" value="P:cardiolipin biosynthetic process"/>
    <property type="evidence" value="ECO:0007669"/>
    <property type="project" value="EnsemblPlants"/>
</dbReference>